<feature type="region of interest" description="Disordered" evidence="4">
    <location>
        <begin position="1"/>
        <end position="21"/>
    </location>
</feature>
<dbReference type="InterPro" id="IPR007453">
    <property type="entry name" value="DsrC/TusE"/>
</dbReference>
<comment type="caution">
    <text evidence="5">The sequence shown here is derived from an EMBL/GenBank/DDBJ whole genome shotgun (WGS) entry which is preliminary data.</text>
</comment>
<protein>
    <submittedName>
        <fullName evidence="5">tRNA 2-thiouridine synthesizing protein E</fullName>
    </submittedName>
</protein>
<dbReference type="PANTHER" id="PTHR37010:SF1">
    <property type="entry name" value="SULFURTRANSFERASE TUSE"/>
    <property type="match status" value="1"/>
</dbReference>
<dbReference type="InterPro" id="IPR025526">
    <property type="entry name" value="DsrC-like_dom_sf"/>
</dbReference>
<comment type="similarity">
    <text evidence="2">Belongs to the DsrC/TusE family.</text>
</comment>
<evidence type="ECO:0000256" key="3">
    <source>
        <dbReference type="ARBA" id="ARBA00022490"/>
    </source>
</evidence>
<comment type="subcellular location">
    <subcellularLocation>
        <location evidence="1">Cytoplasm</location>
    </subcellularLocation>
</comment>
<dbReference type="GO" id="GO:0005737">
    <property type="term" value="C:cytoplasm"/>
    <property type="evidence" value="ECO:0007669"/>
    <property type="project" value="UniProtKB-SubCell"/>
</dbReference>
<dbReference type="AlphaFoldDB" id="A0A369BYM1"/>
<dbReference type="Pfam" id="PF04358">
    <property type="entry name" value="DsrC"/>
    <property type="match status" value="1"/>
</dbReference>
<evidence type="ECO:0000313" key="6">
    <source>
        <dbReference type="Proteomes" id="UP000252707"/>
    </source>
</evidence>
<dbReference type="PANTHER" id="PTHR37010">
    <property type="entry name" value="SULFURTRANSFERASE TUSE"/>
    <property type="match status" value="1"/>
</dbReference>
<dbReference type="Proteomes" id="UP000252707">
    <property type="component" value="Unassembled WGS sequence"/>
</dbReference>
<dbReference type="OrthoDB" id="9786347at2"/>
<dbReference type="GO" id="GO:0097163">
    <property type="term" value="F:sulfur carrier activity"/>
    <property type="evidence" value="ECO:0007669"/>
    <property type="project" value="TreeGrafter"/>
</dbReference>
<dbReference type="Gene3D" id="1.10.10.370">
    <property type="entry name" value="DsrC-like protein, C-terminal domain"/>
    <property type="match status" value="1"/>
</dbReference>
<organism evidence="5 6">
    <name type="scientific">Thioalbus denitrificans</name>
    <dbReference type="NCBI Taxonomy" id="547122"/>
    <lineage>
        <taxon>Bacteria</taxon>
        <taxon>Pseudomonadati</taxon>
        <taxon>Pseudomonadota</taxon>
        <taxon>Gammaproteobacteria</taxon>
        <taxon>Chromatiales</taxon>
        <taxon>Ectothiorhodospiraceae</taxon>
        <taxon>Thioalbus</taxon>
    </lineage>
</organism>
<accession>A0A369BYM1</accession>
<evidence type="ECO:0000313" key="5">
    <source>
        <dbReference type="EMBL" id="RCX26045.1"/>
    </source>
</evidence>
<dbReference type="NCBIfam" id="TIGR03342">
    <property type="entry name" value="dsrC_tusE_dsvC"/>
    <property type="match status" value="1"/>
</dbReference>
<dbReference type="InterPro" id="IPR042072">
    <property type="entry name" value="DsrC-like_C"/>
</dbReference>
<dbReference type="EMBL" id="QPJY01000012">
    <property type="protein sequence ID" value="RCX26045.1"/>
    <property type="molecule type" value="Genomic_DNA"/>
</dbReference>
<keyword evidence="6" id="KW-1185">Reference proteome</keyword>
<dbReference type="SUPFAM" id="SSF69721">
    <property type="entry name" value="DsrC, the gamma subunit of dissimilatory sulfite reductase"/>
    <property type="match status" value="1"/>
</dbReference>
<reference evidence="5 6" key="1">
    <citation type="submission" date="2018-07" db="EMBL/GenBank/DDBJ databases">
        <title>Genomic Encyclopedia of Type Strains, Phase IV (KMG-IV): sequencing the most valuable type-strain genomes for metagenomic binning, comparative biology and taxonomic classification.</title>
        <authorList>
            <person name="Goeker M."/>
        </authorList>
    </citation>
    <scope>NUCLEOTIDE SEQUENCE [LARGE SCALE GENOMIC DNA]</scope>
    <source>
        <strain evidence="5 6">DSM 26407</strain>
    </source>
</reference>
<evidence type="ECO:0000256" key="2">
    <source>
        <dbReference type="ARBA" id="ARBA00005718"/>
    </source>
</evidence>
<name>A0A369BYM1_9GAMM</name>
<evidence type="ECO:0000256" key="4">
    <source>
        <dbReference type="SAM" id="MobiDB-lite"/>
    </source>
</evidence>
<dbReference type="GO" id="GO:0002143">
    <property type="term" value="P:tRNA wobble position uridine thiolation"/>
    <property type="evidence" value="ECO:0007669"/>
    <property type="project" value="TreeGrafter"/>
</dbReference>
<evidence type="ECO:0000256" key="1">
    <source>
        <dbReference type="ARBA" id="ARBA00004496"/>
    </source>
</evidence>
<gene>
    <name evidence="5" type="ORF">DFQ59_11248</name>
</gene>
<proteinExistence type="inferred from homology"/>
<sequence>MPDTMNEVLHPGLEFDRDPDFPHAPEFWTRETAMEEAAREGLTLTETHWDAVRALQAYFARHESINAREVHDALDERFHAEGGMKYLYTLFPGGPIAQGCRVAGLDAPSGSVSPAGGTVK</sequence>
<keyword evidence="3" id="KW-0963">Cytoplasm</keyword>